<dbReference type="HAMAP" id="MF_01844">
    <property type="entry name" value="NhaA"/>
    <property type="match status" value="1"/>
</dbReference>
<keyword evidence="3 11" id="KW-0050">Antiport</keyword>
<feature type="transmembrane region" description="Helical" evidence="11">
    <location>
        <begin position="221"/>
        <end position="240"/>
    </location>
</feature>
<keyword evidence="9 11" id="KW-0472">Membrane</keyword>
<dbReference type="NCBIfam" id="TIGR00773">
    <property type="entry name" value="NhaA"/>
    <property type="match status" value="1"/>
</dbReference>
<comment type="catalytic activity">
    <reaction evidence="11">
        <text>Na(+)(in) + 2 H(+)(out) = Na(+)(out) + 2 H(+)(in)</text>
        <dbReference type="Rhea" id="RHEA:29251"/>
        <dbReference type="ChEBI" id="CHEBI:15378"/>
        <dbReference type="ChEBI" id="CHEBI:29101"/>
    </reaction>
</comment>
<dbReference type="InterPro" id="IPR004670">
    <property type="entry name" value="NhaA"/>
</dbReference>
<sequence length="393" mass="40951">MTLIRSERVAAVLLLAAAALGLLAANSPLGAALMALQDAHLGIPGTPLDLSVGHWISDGLLAVFFFVVAVELKNEFTVGQLNSVSKAVRPAIAALGGVIVPALVYLAFTAGSGYEGGWPIPTATDIAFALGVLAVFGKGIPSRLRIFILALAILDDIVAILIIALFFTADPNLVMLVFAAVGVVVFGLLSRLLGTRFRMLVAIALVVVGLVTWSLVYLSGVHATIAGVALGLVMVRKPALRVRHALEPVTNGFILPLFAFSAALVAIPAVAPDELAAPFWGILVALPVGKLIGISLGGWLSRFVGPRERRPHLTFQGLMTAGALGGVGFTVSLLMNELAFANSPEVADEGTLAVLLGSAISIVVAAILVSRLAASYKRLRMLRLAAEQRLRDA</sequence>
<proteinExistence type="inferred from homology"/>
<keyword evidence="13" id="KW-1185">Reference proteome</keyword>
<keyword evidence="8 11" id="KW-0406">Ion transport</keyword>
<comment type="function">
    <text evidence="11">Na(+)/H(+) antiporter that extrudes sodium in exchange for external protons.</text>
</comment>
<dbReference type="PANTHER" id="PTHR30341">
    <property type="entry name" value="SODIUM ION/PROTON ANTIPORTER NHAA-RELATED"/>
    <property type="match status" value="1"/>
</dbReference>
<keyword evidence="4 11" id="KW-1003">Cell membrane</keyword>
<comment type="similarity">
    <text evidence="11">Belongs to the NhaA Na(+)/H(+) (TC 2.A.33) antiporter family.</text>
</comment>
<feature type="transmembrane region" description="Helical" evidence="11">
    <location>
        <begin position="313"/>
        <end position="334"/>
    </location>
</feature>
<protein>
    <recommendedName>
        <fullName evidence="11">Na(+)/H(+) antiporter NhaA</fullName>
    </recommendedName>
    <alternativeName>
        <fullName evidence="11">Sodium/proton antiporter NhaA</fullName>
    </alternativeName>
</protein>
<dbReference type="Proteomes" id="UP001165584">
    <property type="component" value="Unassembled WGS sequence"/>
</dbReference>
<feature type="transmembrane region" description="Helical" evidence="11">
    <location>
        <begin position="354"/>
        <end position="374"/>
    </location>
</feature>
<keyword evidence="5 11" id="KW-0812">Transmembrane</keyword>
<evidence type="ECO:0000256" key="7">
    <source>
        <dbReference type="ARBA" id="ARBA00023053"/>
    </source>
</evidence>
<keyword evidence="10 11" id="KW-0739">Sodium transport</keyword>
<keyword evidence="6 11" id="KW-1133">Transmembrane helix</keyword>
<evidence type="ECO:0000313" key="12">
    <source>
        <dbReference type="EMBL" id="MCS5719145.1"/>
    </source>
</evidence>
<gene>
    <name evidence="11 12" type="primary">nhaA</name>
    <name evidence="12" type="ORF">N1027_13475</name>
</gene>
<evidence type="ECO:0000256" key="10">
    <source>
        <dbReference type="ARBA" id="ARBA00023201"/>
    </source>
</evidence>
<evidence type="ECO:0000256" key="9">
    <source>
        <dbReference type="ARBA" id="ARBA00023136"/>
    </source>
</evidence>
<evidence type="ECO:0000256" key="6">
    <source>
        <dbReference type="ARBA" id="ARBA00022989"/>
    </source>
</evidence>
<feature type="transmembrane region" description="Helical" evidence="11">
    <location>
        <begin position="197"/>
        <end position="215"/>
    </location>
</feature>
<feature type="transmembrane region" description="Helical" evidence="11">
    <location>
        <begin position="118"/>
        <end position="137"/>
    </location>
</feature>
<comment type="caution">
    <text evidence="12">The sequence shown here is derived from an EMBL/GenBank/DDBJ whole genome shotgun (WGS) entry which is preliminary data.</text>
</comment>
<dbReference type="Gene3D" id="1.20.1530.10">
    <property type="entry name" value="Na+/H+ antiporter like domain"/>
    <property type="match status" value="1"/>
</dbReference>
<evidence type="ECO:0000313" key="13">
    <source>
        <dbReference type="Proteomes" id="UP001165584"/>
    </source>
</evidence>
<accession>A0ABT2GV27</accession>
<reference evidence="12" key="1">
    <citation type="submission" date="2022-08" db="EMBL/GenBank/DDBJ databases">
        <authorList>
            <person name="Deng Y."/>
            <person name="Han X.-F."/>
            <person name="Zhang Y.-Q."/>
        </authorList>
    </citation>
    <scope>NUCLEOTIDE SEQUENCE</scope>
    <source>
        <strain evidence="12">CPCC 205763</strain>
    </source>
</reference>
<evidence type="ECO:0000256" key="4">
    <source>
        <dbReference type="ARBA" id="ARBA00022475"/>
    </source>
</evidence>
<dbReference type="Pfam" id="PF06965">
    <property type="entry name" value="Na_H_antiport_1"/>
    <property type="match status" value="1"/>
</dbReference>
<evidence type="ECO:0000256" key="3">
    <source>
        <dbReference type="ARBA" id="ARBA00022449"/>
    </source>
</evidence>
<feature type="transmembrane region" description="Helical" evidence="11">
    <location>
        <begin position="252"/>
        <end position="271"/>
    </location>
</feature>
<evidence type="ECO:0000256" key="5">
    <source>
        <dbReference type="ARBA" id="ARBA00022692"/>
    </source>
</evidence>
<keyword evidence="2 11" id="KW-0813">Transport</keyword>
<feature type="transmembrane region" description="Helical" evidence="11">
    <location>
        <begin position="52"/>
        <end position="70"/>
    </location>
</feature>
<keyword evidence="7 11" id="KW-0915">Sodium</keyword>
<comment type="subcellular location">
    <subcellularLocation>
        <location evidence="1">Cell inner membrane</location>
        <topology evidence="1">Multi-pass membrane protein</topology>
    </subcellularLocation>
    <subcellularLocation>
        <location evidence="11">Cell membrane</location>
        <topology evidence="11">Multi-pass membrane protein</topology>
    </subcellularLocation>
</comment>
<feature type="transmembrane region" description="Helical" evidence="11">
    <location>
        <begin position="173"/>
        <end position="190"/>
    </location>
</feature>
<feature type="transmembrane region" description="Helical" evidence="11">
    <location>
        <begin position="91"/>
        <end position="112"/>
    </location>
</feature>
<feature type="transmembrane region" description="Helical" evidence="11">
    <location>
        <begin position="277"/>
        <end position="301"/>
    </location>
</feature>
<dbReference type="RefSeq" id="WP_259508650.1">
    <property type="nucleotide sequence ID" value="NZ_JANLCM010000002.1"/>
</dbReference>
<dbReference type="PANTHER" id="PTHR30341:SF0">
    <property type="entry name" value="NA(+)_H(+) ANTIPORTER NHAA"/>
    <property type="match status" value="1"/>
</dbReference>
<evidence type="ECO:0000256" key="8">
    <source>
        <dbReference type="ARBA" id="ARBA00023065"/>
    </source>
</evidence>
<evidence type="ECO:0000256" key="11">
    <source>
        <dbReference type="HAMAP-Rule" id="MF_01844"/>
    </source>
</evidence>
<evidence type="ECO:0000256" key="2">
    <source>
        <dbReference type="ARBA" id="ARBA00022448"/>
    </source>
</evidence>
<name>A0ABT2GV27_9MICO</name>
<organism evidence="12 13">
    <name type="scientific">Herbiconiux aconitum</name>
    <dbReference type="NCBI Taxonomy" id="2970913"/>
    <lineage>
        <taxon>Bacteria</taxon>
        <taxon>Bacillati</taxon>
        <taxon>Actinomycetota</taxon>
        <taxon>Actinomycetes</taxon>
        <taxon>Micrococcales</taxon>
        <taxon>Microbacteriaceae</taxon>
        <taxon>Herbiconiux</taxon>
    </lineage>
</organism>
<feature type="transmembrane region" description="Helical" evidence="11">
    <location>
        <begin position="144"/>
        <end position="167"/>
    </location>
</feature>
<evidence type="ECO:0000256" key="1">
    <source>
        <dbReference type="ARBA" id="ARBA00004429"/>
    </source>
</evidence>
<dbReference type="InterPro" id="IPR023171">
    <property type="entry name" value="Na/H_antiporter_dom_sf"/>
</dbReference>
<dbReference type="EMBL" id="JANLCM010000002">
    <property type="protein sequence ID" value="MCS5719145.1"/>
    <property type="molecule type" value="Genomic_DNA"/>
</dbReference>